<dbReference type="InterPro" id="IPR002545">
    <property type="entry name" value="CheW-lke_dom"/>
</dbReference>
<dbReference type="Gene3D" id="3.40.50.2300">
    <property type="match status" value="1"/>
</dbReference>
<dbReference type="CDD" id="cd00088">
    <property type="entry name" value="HPT"/>
    <property type="match status" value="1"/>
</dbReference>
<dbReference type="InterPro" id="IPR003594">
    <property type="entry name" value="HATPase_dom"/>
</dbReference>
<dbReference type="GO" id="GO:0000155">
    <property type="term" value="F:phosphorelay sensor kinase activity"/>
    <property type="evidence" value="ECO:0007669"/>
    <property type="project" value="UniProtKB-ARBA"/>
</dbReference>
<keyword evidence="4" id="KW-0808">Transferase</keyword>
<dbReference type="PROSITE" id="PS50110">
    <property type="entry name" value="RESPONSE_REGULATORY"/>
    <property type="match status" value="1"/>
</dbReference>
<proteinExistence type="predicted"/>
<evidence type="ECO:0000256" key="2">
    <source>
        <dbReference type="ARBA" id="ARBA00012438"/>
    </source>
</evidence>
<evidence type="ECO:0000259" key="12">
    <source>
        <dbReference type="PROSITE" id="PS50894"/>
    </source>
</evidence>
<dbReference type="InterPro" id="IPR051315">
    <property type="entry name" value="Bact_Chemotaxis_CheA"/>
</dbReference>
<evidence type="ECO:0000256" key="7">
    <source>
        <dbReference type="PROSITE-ProRule" id="PRU00169"/>
    </source>
</evidence>
<dbReference type="SMART" id="SM00387">
    <property type="entry name" value="HATPase_c"/>
    <property type="match status" value="1"/>
</dbReference>
<dbReference type="Pfam" id="PF02518">
    <property type="entry name" value="HATPase_c"/>
    <property type="match status" value="1"/>
</dbReference>
<dbReference type="PROSITE" id="PS50109">
    <property type="entry name" value="HIS_KIN"/>
    <property type="match status" value="1"/>
</dbReference>
<evidence type="ECO:0000259" key="10">
    <source>
        <dbReference type="PROSITE" id="PS50110"/>
    </source>
</evidence>
<dbReference type="EMBL" id="CM001402">
    <property type="protein sequence ID" value="EHO41810.1"/>
    <property type="molecule type" value="Genomic_DNA"/>
</dbReference>
<dbReference type="Gene3D" id="1.20.120.160">
    <property type="entry name" value="HPT domain"/>
    <property type="match status" value="1"/>
</dbReference>
<dbReference type="PANTHER" id="PTHR43395:SF1">
    <property type="entry name" value="CHEMOTAXIS PROTEIN CHEA"/>
    <property type="match status" value="1"/>
</dbReference>
<dbReference type="InterPro" id="IPR036061">
    <property type="entry name" value="CheW-like_dom_sf"/>
</dbReference>
<dbReference type="InterPro" id="IPR036641">
    <property type="entry name" value="HPT_dom_sf"/>
</dbReference>
<dbReference type="STRING" id="880073.Cabys_980"/>
<dbReference type="FunFam" id="3.30.565.10:FF:000016">
    <property type="entry name" value="Chemotaxis protein CheA, putative"/>
    <property type="match status" value="1"/>
</dbReference>
<dbReference type="Proteomes" id="UP000183868">
    <property type="component" value="Chromosome"/>
</dbReference>
<dbReference type="Pfam" id="PF01584">
    <property type="entry name" value="CheW"/>
    <property type="match status" value="1"/>
</dbReference>
<dbReference type="HOGENOM" id="CLU_000650_2_1_0"/>
<evidence type="ECO:0000313" key="14">
    <source>
        <dbReference type="EMBL" id="EHO41810.1"/>
    </source>
</evidence>
<reference evidence="14 15" key="1">
    <citation type="submission" date="2011-09" db="EMBL/GenBank/DDBJ databases">
        <title>The permanent draft genome of Caldithrix abyssi DSM 13497.</title>
        <authorList>
            <consortium name="US DOE Joint Genome Institute (JGI-PGF)"/>
            <person name="Lucas S."/>
            <person name="Han J."/>
            <person name="Lapidus A."/>
            <person name="Bruce D."/>
            <person name="Goodwin L."/>
            <person name="Pitluck S."/>
            <person name="Peters L."/>
            <person name="Kyrpides N."/>
            <person name="Mavromatis K."/>
            <person name="Ivanova N."/>
            <person name="Mikhailova N."/>
            <person name="Chertkov O."/>
            <person name="Detter J.C."/>
            <person name="Tapia R."/>
            <person name="Han C."/>
            <person name="Land M."/>
            <person name="Hauser L."/>
            <person name="Markowitz V."/>
            <person name="Cheng J.-F."/>
            <person name="Hugenholtz P."/>
            <person name="Woyke T."/>
            <person name="Wu D."/>
            <person name="Spring S."/>
            <person name="Brambilla E."/>
            <person name="Klenk H.-P."/>
            <person name="Eisen J.A."/>
        </authorList>
    </citation>
    <scope>NUCLEOTIDE SEQUENCE [LARGE SCALE GENOMIC DNA]</scope>
    <source>
        <strain evidence="14 15">DSM 13497</strain>
    </source>
</reference>
<dbReference type="eggNOG" id="COG0643">
    <property type="taxonomic scope" value="Bacteria"/>
</dbReference>
<evidence type="ECO:0000256" key="4">
    <source>
        <dbReference type="ARBA" id="ARBA00022679"/>
    </source>
</evidence>
<dbReference type="RefSeq" id="WP_006928988.1">
    <property type="nucleotide sequence ID" value="NZ_CM001402.1"/>
</dbReference>
<dbReference type="SMART" id="SM00260">
    <property type="entry name" value="CheW"/>
    <property type="match status" value="1"/>
</dbReference>
<protein>
    <recommendedName>
        <fullName evidence="2">histidine kinase</fullName>
        <ecNumber evidence="2">2.7.13.3</ecNumber>
    </recommendedName>
</protein>
<feature type="modified residue" description="4-aspartylphosphate" evidence="7">
    <location>
        <position position="676"/>
    </location>
</feature>
<dbReference type="SUPFAM" id="SSF50341">
    <property type="entry name" value="CheW-like"/>
    <property type="match status" value="1"/>
</dbReference>
<dbReference type="GO" id="GO:0006935">
    <property type="term" value="P:chemotaxis"/>
    <property type="evidence" value="ECO:0007669"/>
    <property type="project" value="InterPro"/>
</dbReference>
<dbReference type="Pfam" id="PF01627">
    <property type="entry name" value="Hpt"/>
    <property type="match status" value="1"/>
</dbReference>
<keyword evidence="5 14" id="KW-0418">Kinase</keyword>
<dbReference type="PaxDb" id="880073-Calab_2200"/>
<feature type="modified residue" description="Phosphohistidine" evidence="6">
    <location>
        <position position="48"/>
    </location>
</feature>
<dbReference type="SMART" id="SM00448">
    <property type="entry name" value="REC"/>
    <property type="match status" value="1"/>
</dbReference>
<evidence type="ECO:0000313" key="16">
    <source>
        <dbReference type="Proteomes" id="UP000183868"/>
    </source>
</evidence>
<dbReference type="SMART" id="SM00073">
    <property type="entry name" value="HPT"/>
    <property type="match status" value="1"/>
</dbReference>
<dbReference type="InterPro" id="IPR005467">
    <property type="entry name" value="His_kinase_dom"/>
</dbReference>
<feature type="domain" description="HPt" evidence="12">
    <location>
        <begin position="2"/>
        <end position="105"/>
    </location>
</feature>
<dbReference type="KEGG" id="caby:Cabys_980"/>
<evidence type="ECO:0000256" key="1">
    <source>
        <dbReference type="ARBA" id="ARBA00000085"/>
    </source>
</evidence>
<dbReference type="SUPFAM" id="SSF52172">
    <property type="entry name" value="CheY-like"/>
    <property type="match status" value="1"/>
</dbReference>
<reference evidence="13 16" key="2">
    <citation type="submission" date="2016-11" db="EMBL/GenBank/DDBJ databases">
        <title>Genomic analysis of Caldithrix abyssi and proposal of a novel bacterial phylum Caldithrichaeota.</title>
        <authorList>
            <person name="Kublanov I."/>
            <person name="Sigalova O."/>
            <person name="Gavrilov S."/>
            <person name="Lebedinsky A."/>
            <person name="Ivanova N."/>
            <person name="Daum C."/>
            <person name="Reddy T."/>
            <person name="Klenk H.P."/>
            <person name="Goker M."/>
            <person name="Reva O."/>
            <person name="Miroshnichenko M."/>
            <person name="Kyprides N."/>
            <person name="Woyke T."/>
            <person name="Gelfand M."/>
        </authorList>
    </citation>
    <scope>NUCLEOTIDE SEQUENCE [LARGE SCALE GENOMIC DNA]</scope>
    <source>
        <strain evidence="13 16">LF13</strain>
    </source>
</reference>
<dbReference type="InterPro" id="IPR001789">
    <property type="entry name" value="Sig_transdc_resp-reg_receiver"/>
</dbReference>
<dbReference type="AlphaFoldDB" id="H1XW38"/>
<dbReference type="PANTHER" id="PTHR43395">
    <property type="entry name" value="SENSOR HISTIDINE KINASE CHEA"/>
    <property type="match status" value="1"/>
</dbReference>
<dbReference type="PRINTS" id="PR00344">
    <property type="entry name" value="BCTRLSENSOR"/>
</dbReference>
<evidence type="ECO:0000256" key="6">
    <source>
        <dbReference type="PROSITE-ProRule" id="PRU00110"/>
    </source>
</evidence>
<feature type="compositionally biased region" description="Low complexity" evidence="8">
    <location>
        <begin position="159"/>
        <end position="176"/>
    </location>
</feature>
<dbReference type="Proteomes" id="UP000004671">
    <property type="component" value="Chromosome"/>
</dbReference>
<feature type="domain" description="CheW-like" evidence="11">
    <location>
        <begin position="477"/>
        <end position="613"/>
    </location>
</feature>
<evidence type="ECO:0000313" key="15">
    <source>
        <dbReference type="Proteomes" id="UP000004671"/>
    </source>
</evidence>
<dbReference type="Gene3D" id="2.30.30.40">
    <property type="entry name" value="SH3 Domains"/>
    <property type="match status" value="1"/>
</dbReference>
<evidence type="ECO:0000256" key="5">
    <source>
        <dbReference type="ARBA" id="ARBA00022777"/>
    </source>
</evidence>
<feature type="region of interest" description="Disordered" evidence="8">
    <location>
        <begin position="130"/>
        <end position="181"/>
    </location>
</feature>
<dbReference type="EC" id="2.7.13.3" evidence="2"/>
<feature type="domain" description="Histidine kinase" evidence="9">
    <location>
        <begin position="242"/>
        <end position="475"/>
    </location>
</feature>
<evidence type="ECO:0000313" key="13">
    <source>
        <dbReference type="EMBL" id="APF17731.1"/>
    </source>
</evidence>
<dbReference type="SUPFAM" id="SSF47226">
    <property type="entry name" value="Histidine-containing phosphotransfer domain, HPT domain"/>
    <property type="match status" value="1"/>
</dbReference>
<keyword evidence="3 7" id="KW-0597">Phosphoprotein</keyword>
<dbReference type="Pfam" id="PF00072">
    <property type="entry name" value="Response_reg"/>
    <property type="match status" value="1"/>
</dbReference>
<feature type="domain" description="Response regulatory" evidence="10">
    <location>
        <begin position="627"/>
        <end position="743"/>
    </location>
</feature>
<dbReference type="SUPFAM" id="SSF55874">
    <property type="entry name" value="ATPase domain of HSP90 chaperone/DNA topoisomerase II/histidine kinase"/>
    <property type="match status" value="1"/>
</dbReference>
<dbReference type="InterPro" id="IPR011006">
    <property type="entry name" value="CheY-like_superfamily"/>
</dbReference>
<sequence>MDQDFERELLEIFKAEAEDYLTILNDGLLALEEGADERAVEEMFRTTHSLKGAARAVNFSAVEELCQAIESLFSKIKNKELKLNEGIRAVLNRSIEHLNELLNQNNFNASCDIDILKQLQAAASGEIKAAAKEKAQKRPAARPKAAQKPEASRPEAAGQTPEKTTAPEPAPATQPKSADAAQETIRISYQKIRELFTQSEDLIAIKIKQKFYIDHINQLYDQLEAIGKKRRQWLVASDSADALNSELFREFSLIKKQVDLLKNTLENDLFQITAMIDKHLDDIKQLMMFPFSTITNYLERSTRAIAREMNKKIELKIYGKEVELDKHTLELLKDPLIHLIRNSLDHGIEPPEERLMRGKPEVGKITIEVLPPRDQSIVVKVSDDGRGLDLAKIKQKSLKKNLVTQAELDDMNESQVLSLIFHSGLSTKDEVSKLSGRGLGMAVVLENIEKLGGSLKVENYYPNGSTFYLTIPLSFATSRGILIYTNDFRAIIPTKFVRLPMRLEVAQLKTVENQLVVNLNGQNIPLFSLASLLDIKTEDRETPQYLNILILRLDEQHEIAVSVDQVLDEREIILKKLNPPLEEVRFLSGVTILGDGSLVPVLNVHDIFAACSDRFKPMAIKKQKPKQILVVEDSITSRVLLKNVLESAGFEVQTAINGQQAWQILQKQTFDLIISDVQMPEMDGVELTRKIKAEQKMKSIPVILLTSLGSESDRKKGLEAGANAYFIKQDFKQKSLLDLIHKLIGTE</sequence>
<evidence type="ECO:0000256" key="3">
    <source>
        <dbReference type="ARBA" id="ARBA00022553"/>
    </source>
</evidence>
<dbReference type="PROSITE" id="PS50851">
    <property type="entry name" value="CHEW"/>
    <property type="match status" value="1"/>
</dbReference>
<evidence type="ECO:0000259" key="11">
    <source>
        <dbReference type="PROSITE" id="PS50851"/>
    </source>
</evidence>
<dbReference type="OrthoDB" id="9803176at2"/>
<dbReference type="Gene3D" id="3.30.565.10">
    <property type="entry name" value="Histidine kinase-like ATPase, C-terminal domain"/>
    <property type="match status" value="1"/>
</dbReference>
<organism evidence="14 15">
    <name type="scientific">Caldithrix abyssi DSM 13497</name>
    <dbReference type="NCBI Taxonomy" id="880073"/>
    <lineage>
        <taxon>Bacteria</taxon>
        <taxon>Pseudomonadati</taxon>
        <taxon>Calditrichota</taxon>
        <taxon>Calditrichia</taxon>
        <taxon>Calditrichales</taxon>
        <taxon>Calditrichaceae</taxon>
        <taxon>Caldithrix</taxon>
    </lineage>
</organism>
<dbReference type="PROSITE" id="PS50894">
    <property type="entry name" value="HPT"/>
    <property type="match status" value="1"/>
</dbReference>
<dbReference type="EMBL" id="CP018099">
    <property type="protein sequence ID" value="APF17731.1"/>
    <property type="molecule type" value="Genomic_DNA"/>
</dbReference>
<dbReference type="InterPro" id="IPR004358">
    <property type="entry name" value="Sig_transdc_His_kin-like_C"/>
</dbReference>
<dbReference type="InterPro" id="IPR036890">
    <property type="entry name" value="HATPase_C_sf"/>
</dbReference>
<evidence type="ECO:0000256" key="8">
    <source>
        <dbReference type="SAM" id="MobiDB-lite"/>
    </source>
</evidence>
<dbReference type="InterPro" id="IPR008207">
    <property type="entry name" value="Sig_transdc_His_kin_Hpt_dom"/>
</dbReference>
<gene>
    <name evidence="13" type="primary">cheA</name>
    <name evidence="13" type="ORF">Cabys_980</name>
    <name evidence="14" type="ORF">Calab_2200</name>
</gene>
<name>H1XW38_CALAY</name>
<evidence type="ECO:0000259" key="9">
    <source>
        <dbReference type="PROSITE" id="PS50109"/>
    </source>
</evidence>
<accession>H1XW38</accession>
<keyword evidence="15" id="KW-1185">Reference proteome</keyword>
<comment type="catalytic activity">
    <reaction evidence="1">
        <text>ATP + protein L-histidine = ADP + protein N-phospho-L-histidine.</text>
        <dbReference type="EC" id="2.7.13.3"/>
    </reaction>
</comment>